<proteinExistence type="predicted"/>
<feature type="compositionally biased region" description="Polar residues" evidence="1">
    <location>
        <begin position="1"/>
        <end position="18"/>
    </location>
</feature>
<sequence>MKNTALKLRQNTSGSLTSQQAQQQPAAADALVSVTLGDANNIDLVPGEDVVNGHGRFQLLTGQSTGSEVLPPFSCTPSEETSSAQWAAGASKQNE</sequence>
<dbReference type="AlphaFoldDB" id="A0AAN8DAX3"/>
<evidence type="ECO:0000313" key="2">
    <source>
        <dbReference type="EMBL" id="KAK5917403.1"/>
    </source>
</evidence>
<dbReference type="Proteomes" id="UP001331515">
    <property type="component" value="Unassembled WGS sequence"/>
</dbReference>
<feature type="region of interest" description="Disordered" evidence="1">
    <location>
        <begin position="1"/>
        <end position="27"/>
    </location>
</feature>
<feature type="region of interest" description="Disordered" evidence="1">
    <location>
        <begin position="66"/>
        <end position="95"/>
    </location>
</feature>
<dbReference type="EMBL" id="JAURVH010001526">
    <property type="protein sequence ID" value="KAK5917403.1"/>
    <property type="molecule type" value="Genomic_DNA"/>
</dbReference>
<organism evidence="2 3">
    <name type="scientific">Champsocephalus gunnari</name>
    <name type="common">Mackerel icefish</name>
    <dbReference type="NCBI Taxonomy" id="52237"/>
    <lineage>
        <taxon>Eukaryota</taxon>
        <taxon>Metazoa</taxon>
        <taxon>Chordata</taxon>
        <taxon>Craniata</taxon>
        <taxon>Vertebrata</taxon>
        <taxon>Euteleostomi</taxon>
        <taxon>Actinopterygii</taxon>
        <taxon>Neopterygii</taxon>
        <taxon>Teleostei</taxon>
        <taxon>Neoteleostei</taxon>
        <taxon>Acanthomorphata</taxon>
        <taxon>Eupercaria</taxon>
        <taxon>Perciformes</taxon>
        <taxon>Notothenioidei</taxon>
        <taxon>Channichthyidae</taxon>
        <taxon>Champsocephalus</taxon>
    </lineage>
</organism>
<accession>A0AAN8DAX3</accession>
<feature type="compositionally biased region" description="Polar residues" evidence="1">
    <location>
        <begin position="75"/>
        <end position="95"/>
    </location>
</feature>
<comment type="caution">
    <text evidence="2">The sequence shown here is derived from an EMBL/GenBank/DDBJ whole genome shotgun (WGS) entry which is preliminary data.</text>
</comment>
<evidence type="ECO:0000313" key="3">
    <source>
        <dbReference type="Proteomes" id="UP001331515"/>
    </source>
</evidence>
<evidence type="ECO:0000256" key="1">
    <source>
        <dbReference type="SAM" id="MobiDB-lite"/>
    </source>
</evidence>
<gene>
    <name evidence="2" type="ORF">CgunFtcFv8_012295</name>
</gene>
<keyword evidence="3" id="KW-1185">Reference proteome</keyword>
<name>A0AAN8DAX3_CHAGU</name>
<reference evidence="2 3" key="1">
    <citation type="journal article" date="2023" name="Mol. Biol. Evol.">
        <title>Genomics of Secondarily Temperate Adaptation in the Only Non-Antarctic Icefish.</title>
        <authorList>
            <person name="Rivera-Colon A.G."/>
            <person name="Rayamajhi N."/>
            <person name="Minhas B.F."/>
            <person name="Madrigal G."/>
            <person name="Bilyk K.T."/>
            <person name="Yoon V."/>
            <person name="Hune M."/>
            <person name="Gregory S."/>
            <person name="Cheng C.H.C."/>
            <person name="Catchen J.M."/>
        </authorList>
    </citation>
    <scope>NUCLEOTIDE SEQUENCE [LARGE SCALE GENOMIC DNA]</scope>
    <source>
        <tissue evidence="2">White muscle</tissue>
    </source>
</reference>
<protein>
    <submittedName>
        <fullName evidence="2">Uncharacterized protein</fullName>
    </submittedName>
</protein>